<dbReference type="GO" id="GO:0005524">
    <property type="term" value="F:ATP binding"/>
    <property type="evidence" value="ECO:0007669"/>
    <property type="project" value="UniProtKB-KW"/>
</dbReference>
<dbReference type="InterPro" id="IPR036890">
    <property type="entry name" value="HATPase_C_sf"/>
</dbReference>
<dbReference type="PRINTS" id="PR00344">
    <property type="entry name" value="BCTRLSENSOR"/>
</dbReference>
<evidence type="ECO:0000313" key="13">
    <source>
        <dbReference type="Proteomes" id="UP000304148"/>
    </source>
</evidence>
<evidence type="ECO:0000256" key="2">
    <source>
        <dbReference type="ARBA" id="ARBA00004370"/>
    </source>
</evidence>
<protein>
    <recommendedName>
        <fullName evidence="3">histidine kinase</fullName>
        <ecNumber evidence="3">2.7.13.3</ecNumber>
    </recommendedName>
</protein>
<dbReference type="InterPro" id="IPR004358">
    <property type="entry name" value="Sig_transdc_His_kin-like_C"/>
</dbReference>
<keyword evidence="8" id="KW-0067">ATP-binding</keyword>
<proteinExistence type="predicted"/>
<evidence type="ECO:0000256" key="4">
    <source>
        <dbReference type="ARBA" id="ARBA00022553"/>
    </source>
</evidence>
<evidence type="ECO:0000256" key="8">
    <source>
        <dbReference type="ARBA" id="ARBA00022840"/>
    </source>
</evidence>
<dbReference type="InterPro" id="IPR050351">
    <property type="entry name" value="BphY/WalK/GraS-like"/>
</dbReference>
<sequence>MKTGKRLAWHYGGQWILIGAILLFFVLIAFGWMVDRMNELELNRNFMGNGWGFVSNSISIDDQGSVTWDEELLNRVNTSGGWLQIVNEKGDVIKSYHVPPDVPNHYATGEITAYSEKNVPFPYHLGVYVTTINNHMITVLFGVDSSKDILLDRWLAARAKGTEDAFAEADRMLRHEKAWIQHIHADGRELQSWRKPGEWITQYAAYDIALRSAYPERYGWSLSYRYEPQTKETWLLYRPHISTESSIHVAGFAVSNNIQLIWIAVSAVIVLMLLVFIGMAWWQSARLARPLQHIMNWTGQIQIGNYKEPVNARGIPRSQKSNGKWKRNYRIYGDVIHALERMAQRLQEADEARKGNERLREEWLAGISHDMKTPLASIIGYAHLLNAPQYRWSEQEIAEFANMMKQKAEVMDELIQELNLTYRLQSGSLPLQLEIVDLRDWLREELRHLQPLPENAIERIVCSMPEEEVLFSLDPRYFRRMIDNVCANVFSHNPSETKLHVQVTRKEQELEVMFSDDGNGMDEQTLSNLFNRYYRGTSTDESVRGSGLGMAIAKQLAELHGGTVTARSKLGEGTSIIFTFPASVDS</sequence>
<evidence type="ECO:0000256" key="5">
    <source>
        <dbReference type="ARBA" id="ARBA00022679"/>
    </source>
</evidence>
<dbReference type="InterPro" id="IPR003661">
    <property type="entry name" value="HisK_dim/P_dom"/>
</dbReference>
<evidence type="ECO:0000256" key="6">
    <source>
        <dbReference type="ARBA" id="ARBA00022741"/>
    </source>
</evidence>
<organism evidence="12 13">
    <name type="scientific">Paenibacillus alvei</name>
    <name type="common">Bacillus alvei</name>
    <dbReference type="NCBI Taxonomy" id="44250"/>
    <lineage>
        <taxon>Bacteria</taxon>
        <taxon>Bacillati</taxon>
        <taxon>Bacillota</taxon>
        <taxon>Bacilli</taxon>
        <taxon>Bacillales</taxon>
        <taxon>Paenibacillaceae</taxon>
        <taxon>Paenibacillus</taxon>
    </lineage>
</organism>
<dbReference type="GO" id="GO:0004721">
    <property type="term" value="F:phosphoprotein phosphatase activity"/>
    <property type="evidence" value="ECO:0007669"/>
    <property type="project" value="TreeGrafter"/>
</dbReference>
<accession>A0A383R7D8</accession>
<feature type="transmembrane region" description="Helical" evidence="10">
    <location>
        <begin position="12"/>
        <end position="34"/>
    </location>
</feature>
<feature type="transmembrane region" description="Helical" evidence="10">
    <location>
        <begin position="260"/>
        <end position="282"/>
    </location>
</feature>
<reference evidence="13" key="1">
    <citation type="submission" date="2018-08" db="EMBL/GenBank/DDBJ databases">
        <authorList>
            <person name="Chevrot R."/>
        </authorList>
    </citation>
    <scope>NUCLEOTIDE SEQUENCE [LARGE SCALE GENOMIC DNA]</scope>
</reference>
<dbReference type="Gene3D" id="1.10.287.130">
    <property type="match status" value="1"/>
</dbReference>
<keyword evidence="9" id="KW-0902">Two-component regulatory system</keyword>
<keyword evidence="7 12" id="KW-0418">Kinase</keyword>
<evidence type="ECO:0000256" key="9">
    <source>
        <dbReference type="ARBA" id="ARBA00023012"/>
    </source>
</evidence>
<feature type="domain" description="Histidine kinase" evidence="11">
    <location>
        <begin position="366"/>
        <end position="584"/>
    </location>
</feature>
<dbReference type="EC" id="2.7.13.3" evidence="3"/>
<dbReference type="CDD" id="cd00082">
    <property type="entry name" value="HisKA"/>
    <property type="match status" value="1"/>
</dbReference>
<dbReference type="Pfam" id="PF02518">
    <property type="entry name" value="HATPase_c"/>
    <property type="match status" value="1"/>
</dbReference>
<dbReference type="PANTHER" id="PTHR45453:SF1">
    <property type="entry name" value="PHOSPHATE REGULON SENSOR PROTEIN PHOR"/>
    <property type="match status" value="1"/>
</dbReference>
<dbReference type="SUPFAM" id="SSF55874">
    <property type="entry name" value="ATPase domain of HSP90 chaperone/DNA topoisomerase II/histidine kinase"/>
    <property type="match status" value="1"/>
</dbReference>
<keyword evidence="10" id="KW-1133">Transmembrane helix</keyword>
<dbReference type="CDD" id="cd00075">
    <property type="entry name" value="HATPase"/>
    <property type="match status" value="1"/>
</dbReference>
<dbReference type="PROSITE" id="PS50109">
    <property type="entry name" value="HIS_KIN"/>
    <property type="match status" value="1"/>
</dbReference>
<dbReference type="SMART" id="SM00388">
    <property type="entry name" value="HisKA"/>
    <property type="match status" value="1"/>
</dbReference>
<dbReference type="EMBL" id="LS992241">
    <property type="protein sequence ID" value="SYX82492.1"/>
    <property type="molecule type" value="Genomic_DNA"/>
</dbReference>
<keyword evidence="10" id="KW-0812">Transmembrane</keyword>
<dbReference type="AlphaFoldDB" id="A0A383R7D8"/>
<keyword evidence="6" id="KW-0547">Nucleotide-binding</keyword>
<name>A0A383R7D8_PAEAL</name>
<evidence type="ECO:0000256" key="1">
    <source>
        <dbReference type="ARBA" id="ARBA00000085"/>
    </source>
</evidence>
<dbReference type="InterPro" id="IPR036097">
    <property type="entry name" value="HisK_dim/P_sf"/>
</dbReference>
<keyword evidence="5" id="KW-0808">Transferase</keyword>
<evidence type="ECO:0000256" key="3">
    <source>
        <dbReference type="ARBA" id="ARBA00012438"/>
    </source>
</evidence>
<evidence type="ECO:0000259" key="11">
    <source>
        <dbReference type="PROSITE" id="PS50109"/>
    </source>
</evidence>
<evidence type="ECO:0000256" key="10">
    <source>
        <dbReference type="SAM" id="Phobius"/>
    </source>
</evidence>
<comment type="subcellular location">
    <subcellularLocation>
        <location evidence="2">Membrane</location>
    </subcellularLocation>
</comment>
<dbReference type="InterPro" id="IPR005467">
    <property type="entry name" value="His_kinase_dom"/>
</dbReference>
<dbReference type="Gene3D" id="3.30.565.10">
    <property type="entry name" value="Histidine kinase-like ATPase, C-terminal domain"/>
    <property type="match status" value="1"/>
</dbReference>
<keyword evidence="10" id="KW-0472">Membrane</keyword>
<dbReference type="Proteomes" id="UP000304148">
    <property type="component" value="Chromosome"/>
</dbReference>
<dbReference type="RefSeq" id="WP_138184844.1">
    <property type="nucleotide sequence ID" value="NZ_LS992241.1"/>
</dbReference>
<dbReference type="GO" id="GO:0016036">
    <property type="term" value="P:cellular response to phosphate starvation"/>
    <property type="evidence" value="ECO:0007669"/>
    <property type="project" value="TreeGrafter"/>
</dbReference>
<dbReference type="InterPro" id="IPR003594">
    <property type="entry name" value="HATPase_dom"/>
</dbReference>
<keyword evidence="4" id="KW-0597">Phosphoprotein</keyword>
<gene>
    <name evidence="12" type="ORF">PBLR_10914</name>
</gene>
<evidence type="ECO:0000313" key="12">
    <source>
        <dbReference type="EMBL" id="SYX82492.1"/>
    </source>
</evidence>
<dbReference type="PANTHER" id="PTHR45453">
    <property type="entry name" value="PHOSPHATE REGULON SENSOR PROTEIN PHOR"/>
    <property type="match status" value="1"/>
</dbReference>
<dbReference type="Gene3D" id="6.10.340.10">
    <property type="match status" value="1"/>
</dbReference>
<dbReference type="SMART" id="SM00387">
    <property type="entry name" value="HATPase_c"/>
    <property type="match status" value="1"/>
</dbReference>
<evidence type="ECO:0000256" key="7">
    <source>
        <dbReference type="ARBA" id="ARBA00022777"/>
    </source>
</evidence>
<dbReference type="GO" id="GO:0005886">
    <property type="term" value="C:plasma membrane"/>
    <property type="evidence" value="ECO:0007669"/>
    <property type="project" value="TreeGrafter"/>
</dbReference>
<comment type="catalytic activity">
    <reaction evidence="1">
        <text>ATP + protein L-histidine = ADP + protein N-phospho-L-histidine.</text>
        <dbReference type="EC" id="2.7.13.3"/>
    </reaction>
</comment>
<dbReference type="GO" id="GO:0000155">
    <property type="term" value="F:phosphorelay sensor kinase activity"/>
    <property type="evidence" value="ECO:0007669"/>
    <property type="project" value="InterPro"/>
</dbReference>
<dbReference type="Pfam" id="PF00512">
    <property type="entry name" value="HisKA"/>
    <property type="match status" value="1"/>
</dbReference>
<dbReference type="SUPFAM" id="SSF47384">
    <property type="entry name" value="Homodimeric domain of signal transducing histidine kinase"/>
    <property type="match status" value="1"/>
</dbReference>